<dbReference type="InParanoid" id="A0A0C3H206"/>
<dbReference type="AlphaFoldDB" id="A0A0C3H206"/>
<keyword evidence="2" id="KW-1185">Reference proteome</keyword>
<reference evidence="1 2" key="1">
    <citation type="submission" date="2014-04" db="EMBL/GenBank/DDBJ databases">
        <authorList>
            <consortium name="DOE Joint Genome Institute"/>
            <person name="Kuo A."/>
            <person name="Martino E."/>
            <person name="Perotto S."/>
            <person name="Kohler A."/>
            <person name="Nagy L.G."/>
            <person name="Floudas D."/>
            <person name="Copeland A."/>
            <person name="Barry K.W."/>
            <person name="Cichocki N."/>
            <person name="Veneault-Fourrey C."/>
            <person name="LaButti K."/>
            <person name="Lindquist E.A."/>
            <person name="Lipzen A."/>
            <person name="Lundell T."/>
            <person name="Morin E."/>
            <person name="Murat C."/>
            <person name="Sun H."/>
            <person name="Tunlid A."/>
            <person name="Henrissat B."/>
            <person name="Grigoriev I.V."/>
            <person name="Hibbett D.S."/>
            <person name="Martin F."/>
            <person name="Nordberg H.P."/>
            <person name="Cantor M.N."/>
            <person name="Hua S.X."/>
        </authorList>
    </citation>
    <scope>NUCLEOTIDE SEQUENCE [LARGE SCALE GENOMIC DNA]</scope>
    <source>
        <strain evidence="1 2">Zn</strain>
    </source>
</reference>
<evidence type="ECO:0000313" key="1">
    <source>
        <dbReference type="EMBL" id="KIM97429.1"/>
    </source>
</evidence>
<organism evidence="1 2">
    <name type="scientific">Oidiodendron maius (strain Zn)</name>
    <dbReference type="NCBI Taxonomy" id="913774"/>
    <lineage>
        <taxon>Eukaryota</taxon>
        <taxon>Fungi</taxon>
        <taxon>Dikarya</taxon>
        <taxon>Ascomycota</taxon>
        <taxon>Pezizomycotina</taxon>
        <taxon>Leotiomycetes</taxon>
        <taxon>Leotiomycetes incertae sedis</taxon>
        <taxon>Myxotrichaceae</taxon>
        <taxon>Oidiodendron</taxon>
    </lineage>
</organism>
<dbReference type="Proteomes" id="UP000054321">
    <property type="component" value="Unassembled WGS sequence"/>
</dbReference>
<accession>A0A0C3H206</accession>
<evidence type="ECO:0000313" key="2">
    <source>
        <dbReference type="Proteomes" id="UP000054321"/>
    </source>
</evidence>
<gene>
    <name evidence="1" type="ORF">OIDMADRAFT_20562</name>
</gene>
<name>A0A0C3H206_OIDMZ</name>
<sequence>MARNIVDLWREFSDQIPYDGYGNLLAFWSEKVRTVRKRLRHGDSVWGWMIRMRLLINEQRRVELSNIQPMPS</sequence>
<proteinExistence type="predicted"/>
<protein>
    <submittedName>
        <fullName evidence="1">Uncharacterized protein</fullName>
    </submittedName>
</protein>
<reference evidence="2" key="2">
    <citation type="submission" date="2015-01" db="EMBL/GenBank/DDBJ databases">
        <title>Evolutionary Origins and Diversification of the Mycorrhizal Mutualists.</title>
        <authorList>
            <consortium name="DOE Joint Genome Institute"/>
            <consortium name="Mycorrhizal Genomics Consortium"/>
            <person name="Kohler A."/>
            <person name="Kuo A."/>
            <person name="Nagy L.G."/>
            <person name="Floudas D."/>
            <person name="Copeland A."/>
            <person name="Barry K.W."/>
            <person name="Cichocki N."/>
            <person name="Veneault-Fourrey C."/>
            <person name="LaButti K."/>
            <person name="Lindquist E.A."/>
            <person name="Lipzen A."/>
            <person name="Lundell T."/>
            <person name="Morin E."/>
            <person name="Murat C."/>
            <person name="Riley R."/>
            <person name="Ohm R."/>
            <person name="Sun H."/>
            <person name="Tunlid A."/>
            <person name="Henrissat B."/>
            <person name="Grigoriev I.V."/>
            <person name="Hibbett D.S."/>
            <person name="Martin F."/>
        </authorList>
    </citation>
    <scope>NUCLEOTIDE SEQUENCE [LARGE SCALE GENOMIC DNA]</scope>
    <source>
        <strain evidence="2">Zn</strain>
    </source>
</reference>
<dbReference type="HOGENOM" id="CLU_2722843_0_0_1"/>
<dbReference type="EMBL" id="KN832882">
    <property type="protein sequence ID" value="KIM97429.1"/>
    <property type="molecule type" value="Genomic_DNA"/>
</dbReference>